<dbReference type="RefSeq" id="WP_021200869.1">
    <property type="nucleotide sequence ID" value="NZ_ATAO01000206.1"/>
</dbReference>
<dbReference type="InterPro" id="IPR000843">
    <property type="entry name" value="HTH_LacI"/>
</dbReference>
<keyword evidence="2" id="KW-0238">DNA-binding</keyword>
<proteinExistence type="predicted"/>
<evidence type="ECO:0000313" key="6">
    <source>
        <dbReference type="Proteomes" id="UP000016033"/>
    </source>
</evidence>
<dbReference type="Gene3D" id="1.10.260.40">
    <property type="entry name" value="lambda repressor-like DNA-binding domains"/>
    <property type="match status" value="1"/>
</dbReference>
<dbReference type="Pfam" id="PF00356">
    <property type="entry name" value="LacI"/>
    <property type="match status" value="1"/>
</dbReference>
<reference evidence="5 6" key="1">
    <citation type="journal article" date="2013" name="Genome Announc.">
        <title>Whole-genome sequences of five oyster-associated bacteria show potential for crude oil hydrocarbon degradation.</title>
        <authorList>
            <person name="Chauhan A."/>
            <person name="Green S."/>
            <person name="Pathak A."/>
            <person name="Thomas J."/>
            <person name="Venkatramanan R."/>
        </authorList>
    </citation>
    <scope>NUCLEOTIDE SEQUENCE [LARGE SCALE GENOMIC DNA]</scope>
    <source>
        <strain evidence="5 6">MF109</strain>
    </source>
</reference>
<dbReference type="Pfam" id="PF13377">
    <property type="entry name" value="Peripla_BP_3"/>
    <property type="match status" value="1"/>
</dbReference>
<comment type="caution">
    <text evidence="5">The sequence shown here is derived from an EMBL/GenBank/DDBJ whole genome shotgun (WGS) entry which is preliminary data.</text>
</comment>
<evidence type="ECO:0000313" key="5">
    <source>
        <dbReference type="EMBL" id="EQM74779.1"/>
    </source>
</evidence>
<accession>T5KH38</accession>
<feature type="domain" description="HTH lacI-type" evidence="4">
    <location>
        <begin position="6"/>
        <end position="60"/>
    </location>
</feature>
<evidence type="ECO:0000256" key="2">
    <source>
        <dbReference type="ARBA" id="ARBA00023125"/>
    </source>
</evidence>
<dbReference type="InterPro" id="IPR046335">
    <property type="entry name" value="LacI/GalR-like_sensor"/>
</dbReference>
<dbReference type="PROSITE" id="PS50932">
    <property type="entry name" value="HTH_LACI_2"/>
    <property type="match status" value="1"/>
</dbReference>
<organism evidence="5 6">
    <name type="scientific">Microbacterium maritypicum MF109</name>
    <dbReference type="NCBI Taxonomy" id="1333857"/>
    <lineage>
        <taxon>Bacteria</taxon>
        <taxon>Bacillati</taxon>
        <taxon>Actinomycetota</taxon>
        <taxon>Actinomycetes</taxon>
        <taxon>Micrococcales</taxon>
        <taxon>Microbacteriaceae</taxon>
        <taxon>Microbacterium</taxon>
    </lineage>
</organism>
<gene>
    <name evidence="5" type="ORF">L687_04785</name>
</gene>
<dbReference type="InterPro" id="IPR028082">
    <property type="entry name" value="Peripla_BP_I"/>
</dbReference>
<dbReference type="EMBL" id="ATAO01000206">
    <property type="protein sequence ID" value="EQM74779.1"/>
    <property type="molecule type" value="Genomic_DNA"/>
</dbReference>
<dbReference type="GO" id="GO:0003700">
    <property type="term" value="F:DNA-binding transcription factor activity"/>
    <property type="evidence" value="ECO:0007669"/>
    <property type="project" value="TreeGrafter"/>
</dbReference>
<sequence>MSGDRATMKDVARRAGVSTKTVSRVLNKEVYVSDSIRERVQAAMRELSYRPNPAAQGLRRSSSGSIAFVCEDISEPFAAQLALSIEHAVGDRYVVIIASMLGDAKRERETLESLAAGHVDGIVLGPTPAPKPYLARILHSTPVVCLDRPARGHETDVVLSDNVGGMTAAVNHLIATGHERIAYLGDAEEVFTQRERLAGYRSALLEAGITPDPSLIYQHTPDSPRIGKQLAWLTQTPNPPTAFVSGNSLTTLAMLHAGFDVASASFIAFDDFPLADVFGGGINVIAQDPDALGTEAVHTLLRRIDNDAAPVKTTRIGTRLVIRSHAVHETPLAS</sequence>
<dbReference type="Gene3D" id="3.40.50.2300">
    <property type="match status" value="2"/>
</dbReference>
<dbReference type="PROSITE" id="PS00356">
    <property type="entry name" value="HTH_LACI_1"/>
    <property type="match status" value="1"/>
</dbReference>
<dbReference type="Proteomes" id="UP000016033">
    <property type="component" value="Unassembled WGS sequence"/>
</dbReference>
<dbReference type="PRINTS" id="PR00036">
    <property type="entry name" value="HTHLACI"/>
</dbReference>
<keyword evidence="3" id="KW-0804">Transcription</keyword>
<evidence type="ECO:0000259" key="4">
    <source>
        <dbReference type="PROSITE" id="PS50932"/>
    </source>
</evidence>
<evidence type="ECO:0000256" key="1">
    <source>
        <dbReference type="ARBA" id="ARBA00023015"/>
    </source>
</evidence>
<dbReference type="PANTHER" id="PTHR30146:SF109">
    <property type="entry name" value="HTH-TYPE TRANSCRIPTIONAL REGULATOR GALS"/>
    <property type="match status" value="1"/>
</dbReference>
<name>T5KH38_MICMQ</name>
<keyword evidence="1" id="KW-0805">Transcription regulation</keyword>
<protein>
    <recommendedName>
        <fullName evidence="4">HTH lacI-type domain-containing protein</fullName>
    </recommendedName>
</protein>
<dbReference type="CDD" id="cd01392">
    <property type="entry name" value="HTH_LacI"/>
    <property type="match status" value="1"/>
</dbReference>
<dbReference type="PATRIC" id="fig|1333857.3.peg.2936"/>
<dbReference type="AlphaFoldDB" id="T5KH38"/>
<dbReference type="PANTHER" id="PTHR30146">
    <property type="entry name" value="LACI-RELATED TRANSCRIPTIONAL REPRESSOR"/>
    <property type="match status" value="1"/>
</dbReference>
<dbReference type="CDD" id="cd06267">
    <property type="entry name" value="PBP1_LacI_sugar_binding-like"/>
    <property type="match status" value="1"/>
</dbReference>
<evidence type="ECO:0000256" key="3">
    <source>
        <dbReference type="ARBA" id="ARBA00023163"/>
    </source>
</evidence>
<dbReference type="InterPro" id="IPR010982">
    <property type="entry name" value="Lambda_DNA-bd_dom_sf"/>
</dbReference>
<dbReference type="GO" id="GO:0000976">
    <property type="term" value="F:transcription cis-regulatory region binding"/>
    <property type="evidence" value="ECO:0007669"/>
    <property type="project" value="TreeGrafter"/>
</dbReference>
<dbReference type="SUPFAM" id="SSF47413">
    <property type="entry name" value="lambda repressor-like DNA-binding domains"/>
    <property type="match status" value="1"/>
</dbReference>
<dbReference type="SMART" id="SM00354">
    <property type="entry name" value="HTH_LACI"/>
    <property type="match status" value="1"/>
</dbReference>
<dbReference type="SUPFAM" id="SSF53822">
    <property type="entry name" value="Periplasmic binding protein-like I"/>
    <property type="match status" value="1"/>
</dbReference>